<sequence>MHDLLHEVARKVSHGDCFRFVGDMSIDQIPNMVRHLHFEIDKLDLLKDVGKRKKLRTLVLVFRGYVNEHAKDFEEAFKSLESIRVLRLAVDGMNVLPDAIGNLRHIRYLSIGHVISPLPSSFCRLYHLQVLAGGRFATQSVLGLNNLISLRHLIPYQVYYEKIEGLGTLTSLQRFSFAAEVYKLSELKEMRDLRELSIRGLENRKHHEEVSTICGLESLLKLELVWSDDSDVADEYELMLDRLQPPDSLRELTIKGYHGARSPRWMEPELLKNLEHVSLERGRAWKHLPSLGKLPYIMRLSLRGLTALHQINCEGGFQQLKHLSFYNCGQWEEWCGLEAEAVVPWCPLLKELVIWDCPRLKALPPLPLGLKTLVLQRVGLSDSPTLWVGSNCGGSSCGTASSSSTSSPSLSALRIRRCGELTSVAGLFRHHLTSLSRLEIVNCPKLRMSPNAVTPVDCFSLPSLRSLWLVDCGGPDGPTPALLMQSSITSLSSLGLGGDNHITAFPSEVECGRFTSLRELYLAGCGELASIERLKALPHLKELTISECPKLVRAAAETTPASIIEREEEQEFTSTVEELEIDDPFLLHIEPLRNLTSVRWLEIQDCSHLEAALAESWLLQNSTSLRRLELRGEAKCLPSSLQILSSLEYLSLGEAYELQSLPQLPLSLQFLMILGCSEALKERCRENEGADWPNIRHIPHITIT</sequence>
<evidence type="ECO:0000313" key="2">
    <source>
        <dbReference type="EMBL" id="ONK66283.1"/>
    </source>
</evidence>
<protein>
    <recommendedName>
        <fullName evidence="1">R13L1/DRL21-like LRR repeat region domain-containing protein</fullName>
    </recommendedName>
</protein>
<accession>A0A5P1EKS0</accession>
<dbReference type="InterPro" id="IPR056789">
    <property type="entry name" value="LRR_R13L1-DRL21"/>
</dbReference>
<feature type="domain" description="R13L1/DRL21-like LRR repeat region" evidence="1">
    <location>
        <begin position="184"/>
        <end position="304"/>
    </location>
</feature>
<dbReference type="Pfam" id="PF25019">
    <property type="entry name" value="LRR_R13L1-DRL21"/>
    <property type="match status" value="1"/>
</dbReference>
<dbReference type="InterPro" id="IPR032675">
    <property type="entry name" value="LRR_dom_sf"/>
</dbReference>
<dbReference type="EMBL" id="CM007386">
    <property type="protein sequence ID" value="ONK66283.1"/>
    <property type="molecule type" value="Genomic_DNA"/>
</dbReference>
<dbReference type="OMA" id="LHQINCE"/>
<dbReference type="PANTHER" id="PTHR47186:SF58">
    <property type="entry name" value="NB-ARC DOMAIN-CONTAINING PROTEIN"/>
    <property type="match status" value="1"/>
</dbReference>
<proteinExistence type="predicted"/>
<name>A0A5P1EKS0_ASPOF</name>
<evidence type="ECO:0000313" key="3">
    <source>
        <dbReference type="Proteomes" id="UP000243459"/>
    </source>
</evidence>
<organism evidence="2 3">
    <name type="scientific">Asparagus officinalis</name>
    <name type="common">Garden asparagus</name>
    <dbReference type="NCBI Taxonomy" id="4686"/>
    <lineage>
        <taxon>Eukaryota</taxon>
        <taxon>Viridiplantae</taxon>
        <taxon>Streptophyta</taxon>
        <taxon>Embryophyta</taxon>
        <taxon>Tracheophyta</taxon>
        <taxon>Spermatophyta</taxon>
        <taxon>Magnoliopsida</taxon>
        <taxon>Liliopsida</taxon>
        <taxon>Asparagales</taxon>
        <taxon>Asparagaceae</taxon>
        <taxon>Asparagoideae</taxon>
        <taxon>Asparagus</taxon>
    </lineage>
</organism>
<dbReference type="Gene3D" id="3.80.10.10">
    <property type="entry name" value="Ribonuclease Inhibitor"/>
    <property type="match status" value="3"/>
</dbReference>
<dbReference type="AlphaFoldDB" id="A0A5P1EKS0"/>
<dbReference type="PANTHER" id="PTHR47186">
    <property type="entry name" value="LEUCINE-RICH REPEAT-CONTAINING PROTEIN 57"/>
    <property type="match status" value="1"/>
</dbReference>
<dbReference type="SUPFAM" id="SSF52058">
    <property type="entry name" value="L domain-like"/>
    <property type="match status" value="2"/>
</dbReference>
<reference evidence="3" key="1">
    <citation type="journal article" date="2017" name="Nat. Commun.">
        <title>The asparagus genome sheds light on the origin and evolution of a young Y chromosome.</title>
        <authorList>
            <person name="Harkess A."/>
            <person name="Zhou J."/>
            <person name="Xu C."/>
            <person name="Bowers J.E."/>
            <person name="Van der Hulst R."/>
            <person name="Ayyampalayam S."/>
            <person name="Mercati F."/>
            <person name="Riccardi P."/>
            <person name="McKain M.R."/>
            <person name="Kakrana A."/>
            <person name="Tang H."/>
            <person name="Ray J."/>
            <person name="Groenendijk J."/>
            <person name="Arikit S."/>
            <person name="Mathioni S.M."/>
            <person name="Nakano M."/>
            <person name="Shan H."/>
            <person name="Telgmann-Rauber A."/>
            <person name="Kanno A."/>
            <person name="Yue Z."/>
            <person name="Chen H."/>
            <person name="Li W."/>
            <person name="Chen Y."/>
            <person name="Xu X."/>
            <person name="Zhang Y."/>
            <person name="Luo S."/>
            <person name="Chen H."/>
            <person name="Gao J."/>
            <person name="Mao Z."/>
            <person name="Pires J.C."/>
            <person name="Luo M."/>
            <person name="Kudrna D."/>
            <person name="Wing R.A."/>
            <person name="Meyers B.C."/>
            <person name="Yi K."/>
            <person name="Kong H."/>
            <person name="Lavrijsen P."/>
            <person name="Sunseri F."/>
            <person name="Falavigna A."/>
            <person name="Ye Y."/>
            <person name="Leebens-Mack J.H."/>
            <person name="Chen G."/>
        </authorList>
    </citation>
    <scope>NUCLEOTIDE SEQUENCE [LARGE SCALE GENOMIC DNA]</scope>
    <source>
        <strain evidence="3">cv. DH0086</strain>
    </source>
</reference>
<evidence type="ECO:0000259" key="1">
    <source>
        <dbReference type="Pfam" id="PF25019"/>
    </source>
</evidence>
<keyword evidence="3" id="KW-1185">Reference proteome</keyword>
<dbReference type="Gramene" id="ONK66283">
    <property type="protein sequence ID" value="ONK66283"/>
    <property type="gene ID" value="A4U43_C06F6100"/>
</dbReference>
<gene>
    <name evidence="2" type="ORF">A4U43_C06F6100</name>
</gene>
<dbReference type="Proteomes" id="UP000243459">
    <property type="component" value="Chromosome 6"/>
</dbReference>